<dbReference type="PROSITE" id="PS50088">
    <property type="entry name" value="ANK_REPEAT"/>
    <property type="match status" value="1"/>
</dbReference>
<gene>
    <name evidence="5" type="ORF">FHX52_4612</name>
</gene>
<protein>
    <submittedName>
        <fullName evidence="5">Ankyrin repeat protein</fullName>
    </submittedName>
</protein>
<feature type="repeat" description="ANK" evidence="3">
    <location>
        <begin position="354"/>
        <end position="386"/>
    </location>
</feature>
<evidence type="ECO:0000256" key="3">
    <source>
        <dbReference type="PROSITE-ProRule" id="PRU00023"/>
    </source>
</evidence>
<evidence type="ECO:0000313" key="6">
    <source>
        <dbReference type="Proteomes" id="UP000320085"/>
    </source>
</evidence>
<dbReference type="InterPro" id="IPR050745">
    <property type="entry name" value="Multifunctional_regulatory"/>
</dbReference>
<dbReference type="PANTHER" id="PTHR24189">
    <property type="entry name" value="MYOTROPHIN"/>
    <property type="match status" value="1"/>
</dbReference>
<evidence type="ECO:0000256" key="2">
    <source>
        <dbReference type="ARBA" id="ARBA00023043"/>
    </source>
</evidence>
<dbReference type="Proteomes" id="UP000320085">
    <property type="component" value="Unassembled WGS sequence"/>
</dbReference>
<dbReference type="SMART" id="SM00248">
    <property type="entry name" value="ANK"/>
    <property type="match status" value="2"/>
</dbReference>
<organism evidence="5 6">
    <name type="scientific">Humibacillus xanthopallidus</name>
    <dbReference type="NCBI Taxonomy" id="412689"/>
    <lineage>
        <taxon>Bacteria</taxon>
        <taxon>Bacillati</taxon>
        <taxon>Actinomycetota</taxon>
        <taxon>Actinomycetes</taxon>
        <taxon>Micrococcales</taxon>
        <taxon>Intrasporangiaceae</taxon>
        <taxon>Humibacillus</taxon>
    </lineage>
</organism>
<evidence type="ECO:0000313" key="5">
    <source>
        <dbReference type="EMBL" id="TQN45372.1"/>
    </source>
</evidence>
<dbReference type="Pfam" id="PF00023">
    <property type="entry name" value="Ank"/>
    <property type="match status" value="1"/>
</dbReference>
<dbReference type="InterPro" id="IPR002110">
    <property type="entry name" value="Ankyrin_rpt"/>
</dbReference>
<evidence type="ECO:0000256" key="4">
    <source>
        <dbReference type="SAM" id="MobiDB-lite"/>
    </source>
</evidence>
<sequence length="432" mass="47155">MALSLPGNPDLERFRRDARRLQRGARGGDPQALALVARHHPSRPTAENGEEGGDLTLAEAQLVLARSYGFASWPRLRAYLRRSEGLRRDPAAFAEESADPAADPVDRAARSVPALACLRYDGADEPARWARAAELLERHPDLPERDVFVAATVGDPEILRRHLDRDPRSAARSGGPFDWPPILYLAYSRVPQMDAVDSARMLLDGGADPDTGYLWQGLPTPFSVLTGVFAEGESGPGRQPRHPAWRELALLLLDRGADPNDRQALYNRMFGRDDSHLELLLDHGLGRPAGEVWAERLGIVAESLEEMMRRQLEWAAGHGFAHRTALLAAHGFTLDTVRDAAAAVADPGTHSSPDGRTPLHQAALMGDLDVIRALLQAGADPAAVDEVHGTTPAHWARWARNDEAEQLLREAEARWEPEANRTAYGPGGDGQG</sequence>
<evidence type="ECO:0000256" key="1">
    <source>
        <dbReference type="ARBA" id="ARBA00022737"/>
    </source>
</evidence>
<accession>A0A543PMQ9</accession>
<keyword evidence="2 3" id="KW-0040">ANK repeat</keyword>
<dbReference type="InterPro" id="IPR036770">
    <property type="entry name" value="Ankyrin_rpt-contain_sf"/>
</dbReference>
<dbReference type="SUPFAM" id="SSF48403">
    <property type="entry name" value="Ankyrin repeat"/>
    <property type="match status" value="1"/>
</dbReference>
<dbReference type="RefSeq" id="WP_141824598.1">
    <property type="nucleotide sequence ID" value="NZ_BAAAQC010000013.1"/>
</dbReference>
<dbReference type="OrthoDB" id="928522at2"/>
<dbReference type="AlphaFoldDB" id="A0A543PMQ9"/>
<feature type="region of interest" description="Disordered" evidence="4">
    <location>
        <begin position="412"/>
        <end position="432"/>
    </location>
</feature>
<dbReference type="EMBL" id="VFQF01000003">
    <property type="protein sequence ID" value="TQN45372.1"/>
    <property type="molecule type" value="Genomic_DNA"/>
</dbReference>
<reference evidence="5 6" key="1">
    <citation type="submission" date="2019-06" db="EMBL/GenBank/DDBJ databases">
        <title>Sequencing the genomes of 1000 actinobacteria strains.</title>
        <authorList>
            <person name="Klenk H.-P."/>
        </authorList>
    </citation>
    <scope>NUCLEOTIDE SEQUENCE [LARGE SCALE GENOMIC DNA]</scope>
    <source>
        <strain evidence="5 6">DSM 21776</strain>
    </source>
</reference>
<proteinExistence type="predicted"/>
<dbReference type="PROSITE" id="PS50297">
    <property type="entry name" value="ANK_REP_REGION"/>
    <property type="match status" value="1"/>
</dbReference>
<dbReference type="Gene3D" id="1.25.40.20">
    <property type="entry name" value="Ankyrin repeat-containing domain"/>
    <property type="match status" value="1"/>
</dbReference>
<feature type="region of interest" description="Disordered" evidence="4">
    <location>
        <begin position="1"/>
        <end position="32"/>
    </location>
</feature>
<name>A0A543PMQ9_9MICO</name>
<keyword evidence="1" id="KW-0677">Repeat</keyword>
<dbReference type="PANTHER" id="PTHR24189:SF50">
    <property type="entry name" value="ANKYRIN REPEAT AND SOCS BOX PROTEIN 2"/>
    <property type="match status" value="1"/>
</dbReference>
<comment type="caution">
    <text evidence="5">The sequence shown here is derived from an EMBL/GenBank/DDBJ whole genome shotgun (WGS) entry which is preliminary data.</text>
</comment>